<comment type="subunit">
    <text evidence="20">Homotrimer of disulfide-linked F1-F2.</text>
</comment>
<evidence type="ECO:0000256" key="1">
    <source>
        <dbReference type="ARBA" id="ARBA00008211"/>
    </source>
</evidence>
<evidence type="ECO:0000256" key="6">
    <source>
        <dbReference type="ARBA" id="ARBA00022595"/>
    </source>
</evidence>
<dbReference type="EMBL" id="MG018212">
    <property type="protein sequence ID" value="AUR53324.1"/>
    <property type="molecule type" value="Viral_cRNA"/>
</dbReference>
<evidence type="ECO:0000256" key="10">
    <source>
        <dbReference type="ARBA" id="ARBA00022870"/>
    </source>
</evidence>
<dbReference type="Gene3D" id="2.60.40.1690">
    <property type="entry name" value="Head and neck region of the ectodomain of NDV fusion glycoprotein"/>
    <property type="match status" value="1"/>
</dbReference>
<keyword evidence="15" id="KW-0564">Palmitate</keyword>
<evidence type="ECO:0000256" key="13">
    <source>
        <dbReference type="ARBA" id="ARBA00023054"/>
    </source>
</evidence>
<dbReference type="Gene3D" id="2.40.490.10">
    <property type="entry name" value="Newcastle disease virus like domain"/>
    <property type="match status" value="1"/>
</dbReference>
<proteinExistence type="inferred from homology"/>
<keyword evidence="17" id="KW-0325">Glycoprotein</keyword>
<keyword evidence="11 20" id="KW-0261">Viral envelope protein</keyword>
<evidence type="ECO:0000313" key="22">
    <source>
        <dbReference type="EMBL" id="AUR53324.1"/>
    </source>
</evidence>
<dbReference type="GO" id="GO:0046718">
    <property type="term" value="P:symbiont entry into host cell"/>
    <property type="evidence" value="ECO:0007669"/>
    <property type="project" value="UniProtKB-KW"/>
</dbReference>
<dbReference type="GO" id="GO:0055036">
    <property type="term" value="C:virion membrane"/>
    <property type="evidence" value="ECO:0007669"/>
    <property type="project" value="UniProtKB-SubCell"/>
</dbReference>
<keyword evidence="14 20" id="KW-0472">Membrane</keyword>
<evidence type="ECO:0000256" key="20">
    <source>
        <dbReference type="RuleBase" id="RU003705"/>
    </source>
</evidence>
<evidence type="ECO:0000256" key="15">
    <source>
        <dbReference type="ARBA" id="ARBA00023139"/>
    </source>
</evidence>
<evidence type="ECO:0000256" key="18">
    <source>
        <dbReference type="ARBA" id="ARBA00023288"/>
    </source>
</evidence>
<keyword evidence="8" id="KW-0732">Signal</keyword>
<keyword evidence="13" id="KW-0175">Coiled coil</keyword>
<accession>A0A2I7NA68</accession>
<dbReference type="SUPFAM" id="SSF58069">
    <property type="entry name" value="Virus ectodomain"/>
    <property type="match status" value="1"/>
</dbReference>
<protein>
    <recommendedName>
        <fullName evidence="2 20">Fusion glycoprotein F0</fullName>
    </recommendedName>
</protein>
<evidence type="ECO:0000256" key="9">
    <source>
        <dbReference type="ARBA" id="ARBA00022844"/>
    </source>
</evidence>
<feature type="transmembrane region" description="Helical" evidence="20">
    <location>
        <begin position="501"/>
        <end position="527"/>
    </location>
</feature>
<dbReference type="GO" id="GO:0019064">
    <property type="term" value="P:fusion of virus membrane with host plasma membrane"/>
    <property type="evidence" value="ECO:0007669"/>
    <property type="project" value="UniProtKB-KW"/>
</dbReference>
<dbReference type="EMBL" id="MG018201">
    <property type="protein sequence ID" value="AUR53258.1"/>
    <property type="molecule type" value="Viral_cRNA"/>
</dbReference>
<reference evidence="22" key="1">
    <citation type="journal article" date="2018" name="Virol. J.">
        <title>Whole-genome sequencing of genotype VI Newcastle disease viruses from formalin-fixed paraffin-embedded tissues from wild pigeons reveals continuous evolution and previously unrecognized genetic diversity in the U.S.</title>
        <authorList>
            <person name="He Y."/>
            <person name="Taylor T.L."/>
            <person name="Dimitrov K.M."/>
            <person name="Butt S.L."/>
            <person name="Stanton J.B."/>
            <person name="Goraichuk I.V."/>
            <person name="Fenton H."/>
            <person name="Poulson R."/>
            <person name="Zhang J."/>
            <person name="Brown C.C."/>
            <person name="Ip H.S."/>
            <person name="Isidoro-Ayza M."/>
            <person name="Afonso C.L."/>
        </authorList>
    </citation>
    <scope>NUCLEOTIDE SEQUENCE</scope>
    <source>
        <strain evidence="21">Rock_Pigeon/USA/MA/1188-kidney/24998-1G/2014</strain>
        <strain evidence="22">Rock_Pigeon/USA/MA/1188-spleen/24998-1-B/2014</strain>
        <strain evidence="23">Rock_Pigeon/USA/PA/1189-kidney/23844-3-C/2012</strain>
    </source>
</reference>
<keyword evidence="6" id="KW-1162">Viral penetration into host cytoplasm</keyword>
<keyword evidence="16" id="KW-1015">Disulfide bond</keyword>
<name>A0A2I7NA68_NCDV</name>
<keyword evidence="12 20" id="KW-1133">Transmembrane helix</keyword>
<evidence type="ECO:0000256" key="2">
    <source>
        <dbReference type="ARBA" id="ARBA00016586"/>
    </source>
</evidence>
<evidence type="ECO:0000256" key="19">
    <source>
        <dbReference type="ARBA" id="ARBA00023296"/>
    </source>
</evidence>
<evidence type="ECO:0000256" key="8">
    <source>
        <dbReference type="ARBA" id="ARBA00022729"/>
    </source>
</evidence>
<dbReference type="EMBL" id="MG018218">
    <property type="protein sequence ID" value="AUR53360.1"/>
    <property type="molecule type" value="Viral_cRNA"/>
</dbReference>
<dbReference type="Gene3D" id="6.10.10.110">
    <property type="match status" value="1"/>
</dbReference>
<keyword evidence="4" id="KW-1032">Host cell membrane</keyword>
<evidence type="ECO:0000256" key="14">
    <source>
        <dbReference type="ARBA" id="ARBA00023136"/>
    </source>
</evidence>
<organism evidence="22">
    <name type="scientific">Avian paramyxovirus 1</name>
    <name type="common">NDV</name>
    <name type="synonym">Avian orthoavulavirus 1</name>
    <dbReference type="NCBI Taxonomy" id="2560319"/>
    <lineage>
        <taxon>Viruses</taxon>
        <taxon>Riboviria</taxon>
        <taxon>Orthornavirae</taxon>
        <taxon>Negarnaviricota</taxon>
        <taxon>Haploviricotina</taxon>
        <taxon>Monjiviricetes</taxon>
        <taxon>Mononegavirales</taxon>
        <taxon>Paramyxoviridae</taxon>
        <taxon>Avulavirinae</taxon>
        <taxon>Orthoavulavirus</taxon>
        <taxon>Orthoavulavirus javaense</taxon>
    </lineage>
</organism>
<sequence length="553" mass="59025">MGSKPSTRIPAPLMLITRITLVLSCICLTSSLDGRPLAAAGIVVTGEKVINIYTSSQTGSIIVKLLPNMPKDKEACAKAPLEAYNRTLTTLLTPLGDSIRRIQGSVSTSGVRRKKRFIGAIIGSVALGVATSAQITAAAALIQANQNAANILRLKESIAATNEAVHEVTDGLSQLAVAVGKMQQFVNDQFNNTARELDCIKIAQQVGVELNLYLTELTTVFGPQITSPALTQLTIQALYNLAGGNMDYLLTKLGIGNSHLSSLIGSGLITGNPILYDSQTQILGIQVNLPSVGNLNNMRATYLETLSVSTTKGFASALVPKVVTQVGSVIEELDTSYCIESDLDLYCTRIVTLPMSPGIYSCLSGNTSACMYSKTEGALNTPYMALKGSVIANCKITTCRCADPPGIISQNYGEAVSLIDRHSCNVLSLDGITLRLSGEFDATYQKNISILDSQVIVTGNLDISTELGSVNNSISNALDRLAESNSKLDRVNVKLTSTSALITYIVLTVMSLVFGTLSLVLSCYLMYKQKAQQKTLLWLGNNTLDQMRATTRT</sequence>
<evidence type="ECO:0000256" key="12">
    <source>
        <dbReference type="ARBA" id="ARBA00022989"/>
    </source>
</evidence>
<keyword evidence="19" id="KW-1160">Virus entry into host cell</keyword>
<evidence type="ECO:0000256" key="7">
    <source>
        <dbReference type="ARBA" id="ARBA00022692"/>
    </source>
</evidence>
<keyword evidence="3" id="KW-1168">Fusion of virus membrane with host membrane</keyword>
<comment type="similarity">
    <text evidence="1 20">Belongs to the paramyxoviruses fusion glycoprotein family.</text>
</comment>
<evidence type="ECO:0000256" key="16">
    <source>
        <dbReference type="ARBA" id="ARBA00023157"/>
    </source>
</evidence>
<comment type="subcellular location">
    <subcellularLocation>
        <location evidence="20">Virion membrane</location>
        <topology evidence="20">Single-pass type I membrane protein</topology>
    </subcellularLocation>
    <subcellularLocation>
        <location evidence="20">Host cell membrane</location>
        <topology evidence="20">Single-pass membrane protein</topology>
    </subcellularLocation>
</comment>
<dbReference type="Pfam" id="PF00523">
    <property type="entry name" value="Fusion_gly"/>
    <property type="match status" value="1"/>
</dbReference>
<dbReference type="GO" id="GO:0020002">
    <property type="term" value="C:host cell plasma membrane"/>
    <property type="evidence" value="ECO:0007669"/>
    <property type="project" value="UniProtKB-SubCell"/>
</dbReference>
<dbReference type="SUPFAM" id="SSF69922">
    <property type="entry name" value="Head and neck region of the ectodomain of NDV fusion glycoprotein"/>
    <property type="match status" value="1"/>
</dbReference>
<gene>
    <name evidence="22" type="primary">F</name>
</gene>
<keyword evidence="9" id="KW-0946">Virion</keyword>
<evidence type="ECO:0000313" key="23">
    <source>
        <dbReference type="EMBL" id="AUR53360.1"/>
    </source>
</evidence>
<keyword evidence="5" id="KW-1169">Fusion of virus membrane with host cell membrane</keyword>
<evidence type="ECO:0000256" key="3">
    <source>
        <dbReference type="ARBA" id="ARBA00022506"/>
    </source>
</evidence>
<keyword evidence="7 20" id="KW-0812">Transmembrane</keyword>
<dbReference type="GO" id="GO:0019031">
    <property type="term" value="C:viral envelope"/>
    <property type="evidence" value="ECO:0007669"/>
    <property type="project" value="UniProtKB-KW"/>
</dbReference>
<keyword evidence="10" id="KW-1043">Host membrane</keyword>
<evidence type="ECO:0000256" key="17">
    <source>
        <dbReference type="ARBA" id="ARBA00023180"/>
    </source>
</evidence>
<dbReference type="Gene3D" id="1.10.287.2480">
    <property type="match status" value="1"/>
</dbReference>
<evidence type="ECO:0000256" key="4">
    <source>
        <dbReference type="ARBA" id="ARBA00022511"/>
    </source>
</evidence>
<evidence type="ECO:0000256" key="5">
    <source>
        <dbReference type="ARBA" id="ARBA00022521"/>
    </source>
</evidence>
<evidence type="ECO:0000313" key="21">
    <source>
        <dbReference type="EMBL" id="AUR53258.1"/>
    </source>
</evidence>
<keyword evidence="18" id="KW-0449">Lipoprotein</keyword>
<evidence type="ECO:0000256" key="11">
    <source>
        <dbReference type="ARBA" id="ARBA00022879"/>
    </source>
</evidence>
<dbReference type="InterPro" id="IPR000776">
    <property type="entry name" value="Fusion_F0_Paramyxovir"/>
</dbReference>